<gene>
    <name evidence="2" type="ORF">GMARGA_LOCUS10317</name>
</gene>
<proteinExistence type="predicted"/>
<feature type="non-terminal residue" evidence="2">
    <location>
        <position position="237"/>
    </location>
</feature>
<dbReference type="Proteomes" id="UP000789901">
    <property type="component" value="Unassembled WGS sequence"/>
</dbReference>
<protein>
    <submittedName>
        <fullName evidence="2">42136_t:CDS:1</fullName>
    </submittedName>
</protein>
<feature type="region of interest" description="Disordered" evidence="1">
    <location>
        <begin position="192"/>
        <end position="220"/>
    </location>
</feature>
<dbReference type="Gene3D" id="3.30.420.10">
    <property type="entry name" value="Ribonuclease H-like superfamily/Ribonuclease H"/>
    <property type="match status" value="1"/>
</dbReference>
<evidence type="ECO:0000313" key="2">
    <source>
        <dbReference type="EMBL" id="CAG8669109.1"/>
    </source>
</evidence>
<dbReference type="InterPro" id="IPR036397">
    <property type="entry name" value="RNaseH_sf"/>
</dbReference>
<comment type="caution">
    <text evidence="2">The sequence shown here is derived from an EMBL/GenBank/DDBJ whole genome shotgun (WGS) entry which is preliminary data.</text>
</comment>
<keyword evidence="3" id="KW-1185">Reference proteome</keyword>
<name>A0ABN7UUA4_GIGMA</name>
<organism evidence="2 3">
    <name type="scientific">Gigaspora margarita</name>
    <dbReference type="NCBI Taxonomy" id="4874"/>
    <lineage>
        <taxon>Eukaryota</taxon>
        <taxon>Fungi</taxon>
        <taxon>Fungi incertae sedis</taxon>
        <taxon>Mucoromycota</taxon>
        <taxon>Glomeromycotina</taxon>
        <taxon>Glomeromycetes</taxon>
        <taxon>Diversisporales</taxon>
        <taxon>Gigasporaceae</taxon>
        <taxon>Gigaspora</taxon>
    </lineage>
</organism>
<accession>A0ABN7UUA4</accession>
<dbReference type="EMBL" id="CAJVQB010005747">
    <property type="protein sequence ID" value="CAG8669109.1"/>
    <property type="molecule type" value="Genomic_DNA"/>
</dbReference>
<reference evidence="2 3" key="1">
    <citation type="submission" date="2021-06" db="EMBL/GenBank/DDBJ databases">
        <authorList>
            <person name="Kallberg Y."/>
            <person name="Tangrot J."/>
            <person name="Rosling A."/>
        </authorList>
    </citation>
    <scope>NUCLEOTIDE SEQUENCE [LARGE SCALE GENOMIC DNA]</scope>
    <source>
        <strain evidence="2 3">120-4 pot B 10/14</strain>
    </source>
</reference>
<evidence type="ECO:0000313" key="3">
    <source>
        <dbReference type="Proteomes" id="UP000789901"/>
    </source>
</evidence>
<feature type="compositionally biased region" description="Basic and acidic residues" evidence="1">
    <location>
        <begin position="197"/>
        <end position="207"/>
    </location>
</feature>
<sequence length="237" mass="28333">MSIKDLEVELNKIEGHSGNKWNNLADSIAKKELYERAWCITCDNKIVETQAHFTTCRSYEVKWQKIELQVSQILWNSLEQNLQRKISLEKLTSWLYSKTQDQKEAIREEIIRNLTRKKTKKTLYEACRKNNTVQQVLILWLDLSWNLFYENIWKPRCEMVIAWKKNIGIGRKAKQEFKSRLTEVRSKRILKQRKKAPKLERLEDKEAPSSNTSSQEEKKWEMDQLHLECLEKFITKG</sequence>
<evidence type="ECO:0000256" key="1">
    <source>
        <dbReference type="SAM" id="MobiDB-lite"/>
    </source>
</evidence>